<keyword evidence="4" id="KW-1185">Reference proteome</keyword>
<sequence>MKIIKTTLVAGLISLFATFSTFAEKVKIGDPGWTGATAIANLLAAVVNDKMGGEAELVPGNNTAIYGAIDRSKGEIEVHPDIWLPNQQAYTNDLVPKGTLKLSSKPYEGNQGYCVSQQFAKKMNITAIEDLARPEVVKAMDSDGNGKGEFWIGADGWASANVNQVKLRDYGLYDAGIEPIRAAEAVKNARVLDSIKKGEGYAFYCYKPHAIWGMADVVMLTEPKHDPSKYKMVQPKEDADWYKKSYVASKDALKKIQIGWGTSLEAKSPAIVEFFKNFQLTGDDVSAMAYAISVEKKQPADVARTWMKNNKSKVDGWLGL</sequence>
<dbReference type="KEGG" id="peg:E5R92_01995"/>
<gene>
    <name evidence="3" type="ORF">E5R92_01995</name>
</gene>
<dbReference type="EMBL" id="CP038852">
    <property type="protein sequence ID" value="QIZ20557.1"/>
    <property type="molecule type" value="Genomic_DNA"/>
</dbReference>
<dbReference type="Gene3D" id="3.10.105.10">
    <property type="entry name" value="Dipeptide-binding Protein, Domain 3"/>
    <property type="match status" value="2"/>
</dbReference>
<dbReference type="InterPro" id="IPR007210">
    <property type="entry name" value="ABC_Gly_betaine_transp_sub-bd"/>
</dbReference>
<keyword evidence="1" id="KW-0732">Signal</keyword>
<evidence type="ECO:0000313" key="3">
    <source>
        <dbReference type="EMBL" id="QIZ20557.1"/>
    </source>
</evidence>
<dbReference type="Gene3D" id="3.40.190.100">
    <property type="entry name" value="Glycine betaine-binding periplasmic protein, domain 2"/>
    <property type="match status" value="1"/>
</dbReference>
<feature type="signal peptide" evidence="1">
    <location>
        <begin position="1"/>
        <end position="23"/>
    </location>
</feature>
<protein>
    <submittedName>
        <fullName evidence="3">Glycine/betaine ABC transporter substrate-binding protein</fullName>
    </submittedName>
</protein>
<organism evidence="3 4">
    <name type="scientific">Candidatus Pelagibacter giovannonii</name>
    <dbReference type="NCBI Taxonomy" id="2563896"/>
    <lineage>
        <taxon>Bacteria</taxon>
        <taxon>Pseudomonadati</taxon>
        <taxon>Pseudomonadota</taxon>
        <taxon>Alphaproteobacteria</taxon>
        <taxon>Candidatus Pelagibacterales</taxon>
        <taxon>Candidatus Pelagibacteraceae</taxon>
        <taxon>Candidatus Pelagibacter</taxon>
    </lineage>
</organism>
<dbReference type="Proteomes" id="UP000501094">
    <property type="component" value="Chromosome"/>
</dbReference>
<evidence type="ECO:0000256" key="1">
    <source>
        <dbReference type="SAM" id="SignalP"/>
    </source>
</evidence>
<evidence type="ECO:0000259" key="2">
    <source>
        <dbReference type="Pfam" id="PF04069"/>
    </source>
</evidence>
<dbReference type="RefSeq" id="WP_168606448.1">
    <property type="nucleotide sequence ID" value="NZ_CP038852.1"/>
</dbReference>
<proteinExistence type="predicted"/>
<dbReference type="GO" id="GO:0022857">
    <property type="term" value="F:transmembrane transporter activity"/>
    <property type="evidence" value="ECO:0007669"/>
    <property type="project" value="InterPro"/>
</dbReference>
<dbReference type="CDD" id="cd13642">
    <property type="entry name" value="PBP2_BCP_1"/>
    <property type="match status" value="1"/>
</dbReference>
<dbReference type="GO" id="GO:0043190">
    <property type="term" value="C:ATP-binding cassette (ABC) transporter complex"/>
    <property type="evidence" value="ECO:0007669"/>
    <property type="project" value="InterPro"/>
</dbReference>
<reference evidence="3 4" key="1">
    <citation type="journal article" date="2020" name="Nat. Microbiol.">
        <title>Lysogenic host-virus interactions in SAR11 marine bacteria.</title>
        <authorList>
            <person name="Morris R.M."/>
            <person name="Cain K.R."/>
            <person name="Hvorecny K.L."/>
            <person name="Kollman J.M."/>
        </authorList>
    </citation>
    <scope>NUCLEOTIDE SEQUENCE [LARGE SCALE GENOMIC DNA]</scope>
    <source>
        <strain evidence="3 4">NP1</strain>
    </source>
</reference>
<accession>A0A6H1Q0W9</accession>
<evidence type="ECO:0000313" key="4">
    <source>
        <dbReference type="Proteomes" id="UP000501094"/>
    </source>
</evidence>
<dbReference type="Pfam" id="PF04069">
    <property type="entry name" value="OpuAC"/>
    <property type="match status" value="1"/>
</dbReference>
<feature type="domain" description="ABC-type glycine betaine transport system substrate-binding" evidence="2">
    <location>
        <begin position="25"/>
        <end position="309"/>
    </location>
</feature>
<dbReference type="SUPFAM" id="SSF53850">
    <property type="entry name" value="Periplasmic binding protein-like II"/>
    <property type="match status" value="1"/>
</dbReference>
<name>A0A6H1Q0W9_9PROT</name>
<dbReference type="AlphaFoldDB" id="A0A6H1Q0W9"/>
<feature type="chain" id="PRO_5026046335" evidence="1">
    <location>
        <begin position="24"/>
        <end position="320"/>
    </location>
</feature>